<keyword evidence="2" id="KW-1185">Reference proteome</keyword>
<gene>
    <name evidence="1" type="ORF">CEXT_154871</name>
</gene>
<comment type="caution">
    <text evidence="1">The sequence shown here is derived from an EMBL/GenBank/DDBJ whole genome shotgun (WGS) entry which is preliminary data.</text>
</comment>
<dbReference type="Proteomes" id="UP001054945">
    <property type="component" value="Unassembled WGS sequence"/>
</dbReference>
<sequence>MKRRRLFKGLPLPTANACRLEDTATTYHSRRRGEEVVAATWRALDGQFINKNSRNFDESCNLVENQESGGSRVAVTEKEREGEETLWTTQVAQPKTGSDWLETAFRPSVRRRIAILFVSFFEEHKQ</sequence>
<name>A0AAV4Y0A3_CAEEX</name>
<evidence type="ECO:0000313" key="2">
    <source>
        <dbReference type="Proteomes" id="UP001054945"/>
    </source>
</evidence>
<proteinExistence type="predicted"/>
<organism evidence="1 2">
    <name type="scientific">Caerostris extrusa</name>
    <name type="common">Bark spider</name>
    <name type="synonym">Caerostris bankana</name>
    <dbReference type="NCBI Taxonomy" id="172846"/>
    <lineage>
        <taxon>Eukaryota</taxon>
        <taxon>Metazoa</taxon>
        <taxon>Ecdysozoa</taxon>
        <taxon>Arthropoda</taxon>
        <taxon>Chelicerata</taxon>
        <taxon>Arachnida</taxon>
        <taxon>Araneae</taxon>
        <taxon>Araneomorphae</taxon>
        <taxon>Entelegynae</taxon>
        <taxon>Araneoidea</taxon>
        <taxon>Araneidae</taxon>
        <taxon>Caerostris</taxon>
    </lineage>
</organism>
<dbReference type="AlphaFoldDB" id="A0AAV4Y0A3"/>
<protein>
    <submittedName>
        <fullName evidence="1">Uncharacterized protein</fullName>
    </submittedName>
</protein>
<dbReference type="EMBL" id="BPLR01018520">
    <property type="protein sequence ID" value="GIZ00229.1"/>
    <property type="molecule type" value="Genomic_DNA"/>
</dbReference>
<accession>A0AAV4Y0A3</accession>
<evidence type="ECO:0000313" key="1">
    <source>
        <dbReference type="EMBL" id="GIZ00229.1"/>
    </source>
</evidence>
<reference evidence="1 2" key="1">
    <citation type="submission" date="2021-06" db="EMBL/GenBank/DDBJ databases">
        <title>Caerostris extrusa draft genome.</title>
        <authorList>
            <person name="Kono N."/>
            <person name="Arakawa K."/>
        </authorList>
    </citation>
    <scope>NUCLEOTIDE SEQUENCE [LARGE SCALE GENOMIC DNA]</scope>
</reference>